<keyword evidence="8" id="KW-0520">NAD</keyword>
<sequence>MSPSPDQPSGPSAPSTTPATTPLAAPSGGPTAQPGTPANRAGTPVNPPGWFRSLSRHSTDRDAARRSQPGLLARLLKAPSTRVLLVDPRGRVSLAAPTGTPDLPDDGLTPAVPSDADRAVWQQDSPGDGAMRGLRLAPLAVADLPASLLTALTESALAESALAEAGAAPGPASERQPPPPADSPQAIYLGQEEQPARPTSWIAVVVPPETATDAALLGTGATLGAPTGGSVPDAEGAAHPHPGLLSLLARYPLTALRAVGAELDAHDAGLAAPAIALAAWHARSRFCPACGGPLSAVQAGWARRCQACGALHFPRTDPAVITAATDEQDRLLLVHGATWPQQRYSVVAGFVEAGESAEQAVLREVAEETGLQVASVEPFSTQPWPFPRSLMLAYRARLVPGQQRPVPDGQEVTDALLLSRTELVEALEAGRIGLPGATSIARALMEDWFGGPLPQ</sequence>
<dbReference type="GO" id="GO:0019677">
    <property type="term" value="P:NAD+ catabolic process"/>
    <property type="evidence" value="ECO:0007669"/>
    <property type="project" value="TreeGrafter"/>
</dbReference>
<dbReference type="InterPro" id="IPR049734">
    <property type="entry name" value="NudC-like_C"/>
</dbReference>
<dbReference type="GO" id="GO:0006742">
    <property type="term" value="P:NADP+ catabolic process"/>
    <property type="evidence" value="ECO:0007669"/>
    <property type="project" value="TreeGrafter"/>
</dbReference>
<evidence type="ECO:0000256" key="10">
    <source>
        <dbReference type="SAM" id="MobiDB-lite"/>
    </source>
</evidence>
<feature type="domain" description="Nudix hydrolase" evidence="11">
    <location>
        <begin position="314"/>
        <end position="441"/>
    </location>
</feature>
<dbReference type="PANTHER" id="PTHR42904:SF6">
    <property type="entry name" value="NAD-CAPPED RNA HYDROLASE NUDT12"/>
    <property type="match status" value="1"/>
</dbReference>
<evidence type="ECO:0000259" key="11">
    <source>
        <dbReference type="PROSITE" id="PS51462"/>
    </source>
</evidence>
<dbReference type="SUPFAM" id="SSF55811">
    <property type="entry name" value="Nudix"/>
    <property type="match status" value="1"/>
</dbReference>
<dbReference type="InterPro" id="IPR050241">
    <property type="entry name" value="NAD-cap_RNA_hydrolase_NudC"/>
</dbReference>
<evidence type="ECO:0000313" key="13">
    <source>
        <dbReference type="Proteomes" id="UP000595895"/>
    </source>
</evidence>
<organism evidence="12 13">
    <name type="scientific">Actinomyces weissii</name>
    <dbReference type="NCBI Taxonomy" id="675090"/>
    <lineage>
        <taxon>Bacteria</taxon>
        <taxon>Bacillati</taxon>
        <taxon>Actinomycetota</taxon>
        <taxon>Actinomycetes</taxon>
        <taxon>Actinomycetales</taxon>
        <taxon>Actinomycetaceae</taxon>
        <taxon>Actinomyces</taxon>
    </lineage>
</organism>
<comment type="cofactor">
    <cofactor evidence="1">
        <name>Mg(2+)</name>
        <dbReference type="ChEBI" id="CHEBI:18420"/>
    </cofactor>
</comment>
<keyword evidence="5" id="KW-0479">Metal-binding</keyword>
<dbReference type="PRINTS" id="PR00502">
    <property type="entry name" value="NUDIXFAMILY"/>
</dbReference>
<dbReference type="KEGG" id="awe:JG540_07395"/>
<dbReference type="GO" id="GO:0035529">
    <property type="term" value="F:NADH pyrophosphatase activity"/>
    <property type="evidence" value="ECO:0007669"/>
    <property type="project" value="TreeGrafter"/>
</dbReference>
<gene>
    <name evidence="12" type="primary">nudC</name>
    <name evidence="12" type="ORF">JG540_07395</name>
</gene>
<evidence type="ECO:0000313" key="12">
    <source>
        <dbReference type="EMBL" id="QQM66882.1"/>
    </source>
</evidence>
<dbReference type="Gene3D" id="3.90.79.20">
    <property type="match status" value="1"/>
</dbReference>
<dbReference type="GO" id="GO:0005829">
    <property type="term" value="C:cytosol"/>
    <property type="evidence" value="ECO:0007669"/>
    <property type="project" value="TreeGrafter"/>
</dbReference>
<dbReference type="EMBL" id="CP066802">
    <property type="protein sequence ID" value="QQM66882.1"/>
    <property type="molecule type" value="Genomic_DNA"/>
</dbReference>
<evidence type="ECO:0000256" key="3">
    <source>
        <dbReference type="ARBA" id="ARBA00009595"/>
    </source>
</evidence>
<keyword evidence="7" id="KW-0460">Magnesium</keyword>
<feature type="region of interest" description="Disordered" evidence="10">
    <location>
        <begin position="1"/>
        <end position="70"/>
    </location>
</feature>
<dbReference type="CDD" id="cd03429">
    <property type="entry name" value="NUDIX_NADH_pyrophosphatase_Nudt13"/>
    <property type="match status" value="1"/>
</dbReference>
<dbReference type="GO" id="GO:0046872">
    <property type="term" value="F:metal ion binding"/>
    <property type="evidence" value="ECO:0007669"/>
    <property type="project" value="UniProtKB-KW"/>
</dbReference>
<evidence type="ECO:0000256" key="2">
    <source>
        <dbReference type="ARBA" id="ARBA00001947"/>
    </source>
</evidence>
<dbReference type="InterPro" id="IPR015376">
    <property type="entry name" value="Znr_NADH_PPase"/>
</dbReference>
<dbReference type="Pfam" id="PF09297">
    <property type="entry name" value="Zn_ribbon_NUD"/>
    <property type="match status" value="1"/>
</dbReference>
<keyword evidence="6 12" id="KW-0378">Hydrolase</keyword>
<evidence type="ECO:0000256" key="6">
    <source>
        <dbReference type="ARBA" id="ARBA00022801"/>
    </source>
</evidence>
<feature type="compositionally biased region" description="Low complexity" evidence="10">
    <location>
        <begin position="9"/>
        <end position="32"/>
    </location>
</feature>
<name>A0A7T7S1R4_9ACTO</name>
<evidence type="ECO:0000256" key="1">
    <source>
        <dbReference type="ARBA" id="ARBA00001946"/>
    </source>
</evidence>
<protein>
    <recommendedName>
        <fullName evidence="4">NAD(+) diphosphatase</fullName>
        <ecNumber evidence="4">3.6.1.22</ecNumber>
    </recommendedName>
</protein>
<dbReference type="Gene3D" id="3.90.79.10">
    <property type="entry name" value="Nucleoside Triphosphate Pyrophosphohydrolase"/>
    <property type="match status" value="1"/>
</dbReference>
<dbReference type="InterPro" id="IPR000086">
    <property type="entry name" value="NUDIX_hydrolase_dom"/>
</dbReference>
<evidence type="ECO:0000256" key="4">
    <source>
        <dbReference type="ARBA" id="ARBA00012381"/>
    </source>
</evidence>
<feature type="compositionally biased region" description="Low complexity" evidence="10">
    <location>
        <begin position="163"/>
        <end position="174"/>
    </location>
</feature>
<dbReference type="Pfam" id="PF00293">
    <property type="entry name" value="NUDIX"/>
    <property type="match status" value="1"/>
</dbReference>
<dbReference type="NCBIfam" id="NF001299">
    <property type="entry name" value="PRK00241.1"/>
    <property type="match status" value="1"/>
</dbReference>
<dbReference type="PANTHER" id="PTHR42904">
    <property type="entry name" value="NUDIX HYDROLASE, NUDC SUBFAMILY"/>
    <property type="match status" value="1"/>
</dbReference>
<dbReference type="InterPro" id="IPR020476">
    <property type="entry name" value="Nudix_hydrolase"/>
</dbReference>
<dbReference type="PROSITE" id="PS51462">
    <property type="entry name" value="NUDIX"/>
    <property type="match status" value="1"/>
</dbReference>
<dbReference type="RefSeq" id="WP_200275012.1">
    <property type="nucleotide sequence ID" value="NZ_CP066802.1"/>
</dbReference>
<evidence type="ECO:0000256" key="5">
    <source>
        <dbReference type="ARBA" id="ARBA00022723"/>
    </source>
</evidence>
<dbReference type="Proteomes" id="UP000595895">
    <property type="component" value="Chromosome"/>
</dbReference>
<dbReference type="InterPro" id="IPR015797">
    <property type="entry name" value="NUDIX_hydrolase-like_dom_sf"/>
</dbReference>
<dbReference type="InterPro" id="IPR020084">
    <property type="entry name" value="NUDIX_hydrolase_CS"/>
</dbReference>
<comment type="cofactor">
    <cofactor evidence="2">
        <name>Zn(2+)</name>
        <dbReference type="ChEBI" id="CHEBI:29105"/>
    </cofactor>
</comment>
<accession>A0A7T7S1R4</accession>
<dbReference type="EC" id="3.6.1.22" evidence="4"/>
<dbReference type="PROSITE" id="PS00893">
    <property type="entry name" value="NUDIX_BOX"/>
    <property type="match status" value="1"/>
</dbReference>
<reference evidence="12 13" key="1">
    <citation type="submission" date="2020-12" db="EMBL/GenBank/DDBJ databases">
        <authorList>
            <person name="Zhou J."/>
        </authorList>
    </citation>
    <scope>NUCLEOTIDE SEQUENCE [LARGE SCALE GENOMIC DNA]</scope>
    <source>
        <strain evidence="12 13">CCUG 61299</strain>
    </source>
</reference>
<comment type="similarity">
    <text evidence="3">Belongs to the Nudix hydrolase family. NudC subfamily.</text>
</comment>
<feature type="region of interest" description="Disordered" evidence="10">
    <location>
        <begin position="163"/>
        <end position="186"/>
    </location>
</feature>
<evidence type="ECO:0000256" key="9">
    <source>
        <dbReference type="ARBA" id="ARBA00023679"/>
    </source>
</evidence>
<evidence type="ECO:0000256" key="8">
    <source>
        <dbReference type="ARBA" id="ARBA00023027"/>
    </source>
</evidence>
<keyword evidence="13" id="KW-1185">Reference proteome</keyword>
<dbReference type="AlphaFoldDB" id="A0A7T7S1R4"/>
<comment type="catalytic activity">
    <reaction evidence="9">
        <text>a 5'-end NAD(+)-phospho-ribonucleoside in mRNA + H2O = a 5'-end phospho-adenosine-phospho-ribonucleoside in mRNA + beta-nicotinamide D-ribonucleotide + 2 H(+)</text>
        <dbReference type="Rhea" id="RHEA:60876"/>
        <dbReference type="Rhea" id="RHEA-COMP:15698"/>
        <dbReference type="Rhea" id="RHEA-COMP:15719"/>
        <dbReference type="ChEBI" id="CHEBI:14649"/>
        <dbReference type="ChEBI" id="CHEBI:15377"/>
        <dbReference type="ChEBI" id="CHEBI:15378"/>
        <dbReference type="ChEBI" id="CHEBI:144029"/>
        <dbReference type="ChEBI" id="CHEBI:144051"/>
    </reaction>
    <physiologicalReaction direction="left-to-right" evidence="9">
        <dbReference type="Rhea" id="RHEA:60877"/>
    </physiologicalReaction>
</comment>
<proteinExistence type="inferred from homology"/>
<evidence type="ECO:0000256" key="7">
    <source>
        <dbReference type="ARBA" id="ARBA00022842"/>
    </source>
</evidence>